<dbReference type="GO" id="GO:0008168">
    <property type="term" value="F:methyltransferase activity"/>
    <property type="evidence" value="ECO:0007669"/>
    <property type="project" value="UniProtKB-KW"/>
</dbReference>
<name>A0A430KNL7_9GAMM</name>
<dbReference type="PROSITE" id="PS01318">
    <property type="entry name" value="TSAA_1"/>
    <property type="match status" value="1"/>
</dbReference>
<dbReference type="Pfam" id="PF18389">
    <property type="entry name" value="TrmO_C"/>
    <property type="match status" value="1"/>
</dbReference>
<dbReference type="AlphaFoldDB" id="A0A430KNL7"/>
<keyword evidence="4" id="KW-0489">Methyltransferase</keyword>
<dbReference type="FunFam" id="2.40.30.70:FF:000001">
    <property type="entry name" value="tRNA (N6-threonylcarbamoyladenosine(37)-N6)-methyltransferase TrmO"/>
    <property type="match status" value="1"/>
</dbReference>
<dbReference type="InterPro" id="IPR040372">
    <property type="entry name" value="YaeB-like"/>
</dbReference>
<evidence type="ECO:0000256" key="1">
    <source>
        <dbReference type="ARBA" id="ARBA00022691"/>
    </source>
</evidence>
<dbReference type="Gene3D" id="2.40.30.70">
    <property type="entry name" value="YaeB-like"/>
    <property type="match status" value="1"/>
</dbReference>
<dbReference type="InterPro" id="IPR036413">
    <property type="entry name" value="YaeB-like_sf"/>
</dbReference>
<protein>
    <submittedName>
        <fullName evidence="4">tRNA (N6-threonylcarbamoyladenosine(37)-N6)-methyltransferase TrmO</fullName>
    </submittedName>
</protein>
<accession>A0A430KNL7</accession>
<dbReference type="InterPro" id="IPR041369">
    <property type="entry name" value="TrmO_C"/>
</dbReference>
<keyword evidence="4" id="KW-0808">Transferase</keyword>
<gene>
    <name evidence="4" type="primary">tsaA</name>
    <name evidence="4" type="ORF">EH243_13565</name>
</gene>
<feature type="domain" description="TsaA-like" evidence="3">
    <location>
        <begin position="7"/>
        <end position="148"/>
    </location>
</feature>
<dbReference type="PANTHER" id="PTHR12818:SF0">
    <property type="entry name" value="TRNA (ADENINE(37)-N6)-METHYLTRANSFERASE"/>
    <property type="match status" value="1"/>
</dbReference>
<dbReference type="Pfam" id="PF01980">
    <property type="entry name" value="TrmO_N"/>
    <property type="match status" value="1"/>
</dbReference>
<dbReference type="PROSITE" id="PS51668">
    <property type="entry name" value="TSAA_2"/>
    <property type="match status" value="1"/>
</dbReference>
<reference evidence="4 5" key="1">
    <citation type="submission" date="2018-11" db="EMBL/GenBank/DDBJ databases">
        <title>The draft genome sequence of Amphritea opalescens ANRC-JH13T.</title>
        <authorList>
            <person name="Fang Z."/>
            <person name="Zhang Y."/>
            <person name="Han X."/>
        </authorList>
    </citation>
    <scope>NUCLEOTIDE SEQUENCE [LARGE SCALE GENOMIC DNA]</scope>
    <source>
        <strain evidence="4 5">ANRC-JH13</strain>
    </source>
</reference>
<proteinExistence type="inferred from homology"/>
<dbReference type="NCBIfam" id="TIGR00104">
    <property type="entry name" value="tRNA_TsaA"/>
    <property type="match status" value="1"/>
</dbReference>
<dbReference type="InterPro" id="IPR023370">
    <property type="entry name" value="TrmO-like_N"/>
</dbReference>
<comment type="caution">
    <text evidence="4">The sequence shown here is derived from an EMBL/GenBank/DDBJ whole genome shotgun (WGS) entry which is preliminary data.</text>
</comment>
<dbReference type="SUPFAM" id="SSF118196">
    <property type="entry name" value="YaeB-like"/>
    <property type="match status" value="1"/>
</dbReference>
<dbReference type="InterPro" id="IPR036414">
    <property type="entry name" value="YaeB_N_sf"/>
</dbReference>
<dbReference type="CDD" id="cd09281">
    <property type="entry name" value="UPF0066"/>
    <property type="match status" value="1"/>
</dbReference>
<dbReference type="Gene3D" id="3.30.2310.10">
    <property type="entry name" value="YaeB-like"/>
    <property type="match status" value="1"/>
</dbReference>
<sequence>MSSPLVFEPIAIIHSGYKEKFGIPRQPGLAVSMTATVELLPPYNSADAVRGLEQCSHIWLLFIFSACVDKGWSPLVRPPRLGGNEKLGVFASRSPFRPNPIGLSPVKLEGIRCEGSQVFLDVSGADLLDQTPIVDIKPYLPYSDSLPQAEYDIAPQIDMLKLPVQFSATAQAALERHSNRLKQPLQQQIEEVLRCDPRPAYHKQKAQQRTYGIRLHDLNIRWEVNAQAILVSQIDINPDDDLKA</sequence>
<dbReference type="Proteomes" id="UP000283087">
    <property type="component" value="Unassembled WGS sequence"/>
</dbReference>
<dbReference type="RefSeq" id="WP_126159217.1">
    <property type="nucleotide sequence ID" value="NZ_RQXW01000013.1"/>
</dbReference>
<keyword evidence="1" id="KW-0949">S-adenosyl-L-methionine</keyword>
<keyword evidence="5" id="KW-1185">Reference proteome</keyword>
<evidence type="ECO:0000256" key="2">
    <source>
        <dbReference type="ARBA" id="ARBA00033753"/>
    </source>
</evidence>
<dbReference type="PANTHER" id="PTHR12818">
    <property type="entry name" value="TRNA (ADENINE(37)-N6)-METHYLTRANSFERASE"/>
    <property type="match status" value="1"/>
</dbReference>
<dbReference type="OrthoDB" id="9804309at2"/>
<evidence type="ECO:0000313" key="4">
    <source>
        <dbReference type="EMBL" id="RTE65087.1"/>
    </source>
</evidence>
<organism evidence="4 5">
    <name type="scientific">Amphritea opalescens</name>
    <dbReference type="NCBI Taxonomy" id="2490544"/>
    <lineage>
        <taxon>Bacteria</taxon>
        <taxon>Pseudomonadati</taxon>
        <taxon>Pseudomonadota</taxon>
        <taxon>Gammaproteobacteria</taxon>
        <taxon>Oceanospirillales</taxon>
        <taxon>Oceanospirillaceae</taxon>
        <taxon>Amphritea</taxon>
    </lineage>
</organism>
<evidence type="ECO:0000259" key="3">
    <source>
        <dbReference type="PROSITE" id="PS51668"/>
    </source>
</evidence>
<dbReference type="GO" id="GO:0032259">
    <property type="term" value="P:methylation"/>
    <property type="evidence" value="ECO:0007669"/>
    <property type="project" value="UniProtKB-KW"/>
</dbReference>
<dbReference type="EMBL" id="RQXW01000013">
    <property type="protein sequence ID" value="RTE65087.1"/>
    <property type="molecule type" value="Genomic_DNA"/>
</dbReference>
<evidence type="ECO:0000313" key="5">
    <source>
        <dbReference type="Proteomes" id="UP000283087"/>
    </source>
</evidence>
<comment type="similarity">
    <text evidence="2">Belongs to the tRNA methyltransferase O family.</text>
</comment>
<dbReference type="InterPro" id="IPR023368">
    <property type="entry name" value="UPF0066_cons_site"/>
</dbReference>